<feature type="region of interest" description="Disordered" evidence="5">
    <location>
        <begin position="107"/>
        <end position="154"/>
    </location>
</feature>
<feature type="domain" description="Large ribosomal subunit protein uL15/eL18" evidence="6">
    <location>
        <begin position="91"/>
        <end position="139"/>
    </location>
</feature>
<dbReference type="GO" id="GO:0003735">
    <property type="term" value="F:structural constituent of ribosome"/>
    <property type="evidence" value="ECO:0007669"/>
    <property type="project" value="InterPro"/>
</dbReference>
<dbReference type="Proteomes" id="UP000887574">
    <property type="component" value="Unplaced"/>
</dbReference>
<evidence type="ECO:0000313" key="7">
    <source>
        <dbReference type="Proteomes" id="UP000887574"/>
    </source>
</evidence>
<sequence>MFLEAVFDAKHDNGICDILALSDTFNIKKPGNEKKIAVCVGPSLTTIESIKFLPLRWLLCVLRPLLVLGLSMLVARQFPSTNWPFVRPRRKHLLLQGCRKNREAEKHFGHAPGVPGSHTKPSVRSKGRKFERARGRRKSPISEEELSNAFQPPEVKRDIAEPEVQGDVTKNQRFRRRIVKCFPATRSQRDIAEPEVQVTLLYKSSDLRADWWWDQMSWFRGR</sequence>
<dbReference type="InterPro" id="IPR021131">
    <property type="entry name" value="Ribosomal_uL15/eL18"/>
</dbReference>
<dbReference type="AlphaFoldDB" id="A0A915EI33"/>
<protein>
    <recommendedName>
        <fullName evidence="3">Large ribosomal subunit protein eL18</fullName>
    </recommendedName>
    <alternativeName>
        <fullName evidence="4">60S ribosomal protein L18</fullName>
    </alternativeName>
</protein>
<evidence type="ECO:0000256" key="3">
    <source>
        <dbReference type="ARBA" id="ARBA00035218"/>
    </source>
</evidence>
<keyword evidence="2" id="KW-0687">Ribonucleoprotein</keyword>
<evidence type="ECO:0000256" key="2">
    <source>
        <dbReference type="ARBA" id="ARBA00023274"/>
    </source>
</evidence>
<organism evidence="7 8">
    <name type="scientific">Ditylenchus dipsaci</name>
    <dbReference type="NCBI Taxonomy" id="166011"/>
    <lineage>
        <taxon>Eukaryota</taxon>
        <taxon>Metazoa</taxon>
        <taxon>Ecdysozoa</taxon>
        <taxon>Nematoda</taxon>
        <taxon>Chromadorea</taxon>
        <taxon>Rhabditida</taxon>
        <taxon>Tylenchina</taxon>
        <taxon>Tylenchomorpha</taxon>
        <taxon>Sphaerularioidea</taxon>
        <taxon>Anguinidae</taxon>
        <taxon>Anguininae</taxon>
        <taxon>Ditylenchus</taxon>
    </lineage>
</organism>
<dbReference type="PANTHER" id="PTHR10934">
    <property type="entry name" value="60S RIBOSOMAL PROTEIN L18"/>
    <property type="match status" value="1"/>
</dbReference>
<dbReference type="Pfam" id="PF17135">
    <property type="entry name" value="Ribosomal_L18"/>
    <property type="match status" value="1"/>
</dbReference>
<evidence type="ECO:0000259" key="6">
    <source>
        <dbReference type="Pfam" id="PF17135"/>
    </source>
</evidence>
<evidence type="ECO:0000256" key="4">
    <source>
        <dbReference type="ARBA" id="ARBA00035323"/>
    </source>
</evidence>
<dbReference type="GO" id="GO:0022625">
    <property type="term" value="C:cytosolic large ribosomal subunit"/>
    <property type="evidence" value="ECO:0007669"/>
    <property type="project" value="TreeGrafter"/>
</dbReference>
<dbReference type="Gene3D" id="3.100.10.10">
    <property type="match status" value="1"/>
</dbReference>
<dbReference type="PANTHER" id="PTHR10934:SF2">
    <property type="entry name" value="LARGE RIBOSOMAL SUBUNIT PROTEIN EL18"/>
    <property type="match status" value="1"/>
</dbReference>
<keyword evidence="1" id="KW-0689">Ribosomal protein</keyword>
<evidence type="ECO:0000313" key="8">
    <source>
        <dbReference type="WBParaSite" id="jg5590"/>
    </source>
</evidence>
<dbReference type="GO" id="GO:0003723">
    <property type="term" value="F:RNA binding"/>
    <property type="evidence" value="ECO:0007669"/>
    <property type="project" value="TreeGrafter"/>
</dbReference>
<dbReference type="GO" id="GO:0006412">
    <property type="term" value="P:translation"/>
    <property type="evidence" value="ECO:0007669"/>
    <property type="project" value="InterPro"/>
</dbReference>
<dbReference type="InterPro" id="IPR000039">
    <property type="entry name" value="Ribosomal_eL18"/>
</dbReference>
<keyword evidence="7" id="KW-1185">Reference proteome</keyword>
<name>A0A915EI33_9BILA</name>
<evidence type="ECO:0000256" key="1">
    <source>
        <dbReference type="ARBA" id="ARBA00022980"/>
    </source>
</evidence>
<reference evidence="8" key="1">
    <citation type="submission" date="2022-11" db="UniProtKB">
        <authorList>
            <consortium name="WormBaseParasite"/>
        </authorList>
    </citation>
    <scope>IDENTIFICATION</scope>
</reference>
<accession>A0A915EI33</accession>
<proteinExistence type="predicted"/>
<evidence type="ECO:0000256" key="5">
    <source>
        <dbReference type="SAM" id="MobiDB-lite"/>
    </source>
</evidence>
<dbReference type="WBParaSite" id="jg5590">
    <property type="protein sequence ID" value="jg5590"/>
    <property type="gene ID" value="jg5590"/>
</dbReference>